<dbReference type="AlphaFoldDB" id="A0A2U2DT75"/>
<keyword evidence="4 5" id="KW-0472">Membrane</keyword>
<accession>A0A2U2DT75</accession>
<feature type="transmembrane region" description="Helical" evidence="5">
    <location>
        <begin position="110"/>
        <end position="128"/>
    </location>
</feature>
<dbReference type="OrthoDB" id="9811969at2"/>
<dbReference type="Pfam" id="PF04191">
    <property type="entry name" value="PEMT"/>
    <property type="match status" value="1"/>
</dbReference>
<organism evidence="6 7">
    <name type="scientific">Metarhizobium album</name>
    <dbReference type="NCBI Taxonomy" id="2182425"/>
    <lineage>
        <taxon>Bacteria</taxon>
        <taxon>Pseudomonadati</taxon>
        <taxon>Pseudomonadota</taxon>
        <taxon>Alphaproteobacteria</taxon>
        <taxon>Hyphomicrobiales</taxon>
        <taxon>Rhizobiaceae</taxon>
        <taxon>Metarhizobium</taxon>
    </lineage>
</organism>
<comment type="caution">
    <text evidence="6">The sequence shown here is derived from an EMBL/GenBank/DDBJ whole genome shotgun (WGS) entry which is preliminary data.</text>
</comment>
<protein>
    <submittedName>
        <fullName evidence="6">Isoprenylcysteine carboxylmethyltransferase family protein</fullName>
    </submittedName>
</protein>
<dbReference type="EMBL" id="QFBC01000003">
    <property type="protein sequence ID" value="PWE56491.1"/>
    <property type="molecule type" value="Genomic_DNA"/>
</dbReference>
<reference evidence="6 7" key="1">
    <citation type="submission" date="2018-05" db="EMBL/GenBank/DDBJ databases">
        <title>The draft genome of strain NS-104.</title>
        <authorList>
            <person name="Hang P."/>
            <person name="Jiang J."/>
        </authorList>
    </citation>
    <scope>NUCLEOTIDE SEQUENCE [LARGE SCALE GENOMIC DNA]</scope>
    <source>
        <strain evidence="6 7">NS-104</strain>
    </source>
</reference>
<evidence type="ECO:0000256" key="5">
    <source>
        <dbReference type="SAM" id="Phobius"/>
    </source>
</evidence>
<dbReference type="Gene3D" id="1.20.120.1630">
    <property type="match status" value="1"/>
</dbReference>
<keyword evidence="7" id="KW-1185">Reference proteome</keyword>
<dbReference type="InterPro" id="IPR007318">
    <property type="entry name" value="Phopholipid_MeTrfase"/>
</dbReference>
<name>A0A2U2DT75_9HYPH</name>
<keyword evidence="6" id="KW-0489">Methyltransferase</keyword>
<dbReference type="RefSeq" id="WP_109457866.1">
    <property type="nucleotide sequence ID" value="NZ_QFBC01000003.1"/>
</dbReference>
<dbReference type="GO" id="GO:0032259">
    <property type="term" value="P:methylation"/>
    <property type="evidence" value="ECO:0007669"/>
    <property type="project" value="UniProtKB-KW"/>
</dbReference>
<feature type="transmembrane region" description="Helical" evidence="5">
    <location>
        <begin position="85"/>
        <end position="104"/>
    </location>
</feature>
<keyword evidence="6" id="KW-0808">Transferase</keyword>
<proteinExistence type="predicted"/>
<keyword evidence="3 5" id="KW-1133">Transmembrane helix</keyword>
<evidence type="ECO:0000256" key="3">
    <source>
        <dbReference type="ARBA" id="ARBA00022989"/>
    </source>
</evidence>
<evidence type="ECO:0000256" key="4">
    <source>
        <dbReference type="ARBA" id="ARBA00023136"/>
    </source>
</evidence>
<gene>
    <name evidence="6" type="ORF">DEM27_08875</name>
</gene>
<dbReference type="PANTHER" id="PTHR12714:SF24">
    <property type="entry name" value="SLR1182 PROTEIN"/>
    <property type="match status" value="1"/>
</dbReference>
<comment type="subcellular location">
    <subcellularLocation>
        <location evidence="1">Endomembrane system</location>
        <topology evidence="1">Multi-pass membrane protein</topology>
    </subcellularLocation>
</comment>
<dbReference type="GO" id="GO:0012505">
    <property type="term" value="C:endomembrane system"/>
    <property type="evidence" value="ECO:0007669"/>
    <property type="project" value="UniProtKB-SubCell"/>
</dbReference>
<evidence type="ECO:0000256" key="2">
    <source>
        <dbReference type="ARBA" id="ARBA00022692"/>
    </source>
</evidence>
<sequence>MNAYRLKPMNFPWPPFLYGTAILVAFAIHRVAGLPTPHVNATIGWCVGILLIAASGWLYIWAIATRTKIRMPRRAAKHLVTHGPYRYSRNPIYLSYTLLTMGIGLLTSNAWFFVMATLAAIVTTMIVIRREEMHLLARFGVEFEKYCKRTRRWI</sequence>
<dbReference type="GO" id="GO:0008168">
    <property type="term" value="F:methyltransferase activity"/>
    <property type="evidence" value="ECO:0007669"/>
    <property type="project" value="UniProtKB-KW"/>
</dbReference>
<keyword evidence="2 5" id="KW-0812">Transmembrane</keyword>
<dbReference type="PANTHER" id="PTHR12714">
    <property type="entry name" value="PROTEIN-S ISOPRENYLCYSTEINE O-METHYLTRANSFERASE"/>
    <property type="match status" value="1"/>
</dbReference>
<feature type="transmembrane region" description="Helical" evidence="5">
    <location>
        <begin position="43"/>
        <end position="64"/>
    </location>
</feature>
<evidence type="ECO:0000313" key="6">
    <source>
        <dbReference type="EMBL" id="PWE56491.1"/>
    </source>
</evidence>
<evidence type="ECO:0000256" key="1">
    <source>
        <dbReference type="ARBA" id="ARBA00004127"/>
    </source>
</evidence>
<evidence type="ECO:0000313" key="7">
    <source>
        <dbReference type="Proteomes" id="UP000245252"/>
    </source>
</evidence>
<dbReference type="Proteomes" id="UP000245252">
    <property type="component" value="Unassembled WGS sequence"/>
</dbReference>